<evidence type="ECO:0000256" key="4">
    <source>
        <dbReference type="HAMAP-Rule" id="MF_00171"/>
    </source>
</evidence>
<keyword evidence="10" id="KW-1185">Reference proteome</keyword>
<evidence type="ECO:0000259" key="8">
    <source>
        <dbReference type="Pfam" id="PF01416"/>
    </source>
</evidence>
<feature type="domain" description="Pseudouridine synthase I TruA alpha/beta" evidence="8">
    <location>
        <begin position="7"/>
        <end position="107"/>
    </location>
</feature>
<feature type="active site" description="Nucleophile" evidence="4 5">
    <location>
        <position position="55"/>
    </location>
</feature>
<dbReference type="PANTHER" id="PTHR11142">
    <property type="entry name" value="PSEUDOURIDYLATE SYNTHASE"/>
    <property type="match status" value="1"/>
</dbReference>
<dbReference type="CDD" id="cd02570">
    <property type="entry name" value="PseudoU_synth_EcTruA"/>
    <property type="match status" value="1"/>
</dbReference>
<dbReference type="GO" id="GO:0031119">
    <property type="term" value="P:tRNA pseudouridine synthesis"/>
    <property type="evidence" value="ECO:0007669"/>
    <property type="project" value="UniProtKB-UniRule"/>
</dbReference>
<dbReference type="HAMAP" id="MF_00171">
    <property type="entry name" value="TruA"/>
    <property type="match status" value="1"/>
</dbReference>
<organism evidence="9 10">
    <name type="scientific">Clostridium collagenovorans DSM 3089</name>
    <dbReference type="NCBI Taxonomy" id="1121306"/>
    <lineage>
        <taxon>Bacteria</taxon>
        <taxon>Bacillati</taxon>
        <taxon>Bacillota</taxon>
        <taxon>Clostridia</taxon>
        <taxon>Eubacteriales</taxon>
        <taxon>Clostridiaceae</taxon>
        <taxon>Clostridium</taxon>
    </lineage>
</organism>
<feature type="binding site" evidence="4 6">
    <location>
        <position position="113"/>
    </location>
    <ligand>
        <name>substrate</name>
    </ligand>
</feature>
<gene>
    <name evidence="4" type="primary">truA</name>
    <name evidence="9" type="ORF">SAMN02745196_00464</name>
</gene>
<dbReference type="AlphaFoldDB" id="A0A1M5T7F2"/>
<reference evidence="9 10" key="1">
    <citation type="submission" date="2016-11" db="EMBL/GenBank/DDBJ databases">
        <authorList>
            <person name="Jaros S."/>
            <person name="Januszkiewicz K."/>
            <person name="Wedrychowicz H."/>
        </authorList>
    </citation>
    <scope>NUCLEOTIDE SEQUENCE [LARGE SCALE GENOMIC DNA]</scope>
    <source>
        <strain evidence="9 10">DSM 3089</strain>
    </source>
</reference>
<dbReference type="PANTHER" id="PTHR11142:SF22">
    <property type="entry name" value="TRNA PSEUDOURIDINE SYNTHASE A 2"/>
    <property type="match status" value="1"/>
</dbReference>
<keyword evidence="3 4" id="KW-0413">Isomerase</keyword>
<dbReference type="InterPro" id="IPR020097">
    <property type="entry name" value="PsdUridine_synth_TruA_a/b_dom"/>
</dbReference>
<evidence type="ECO:0000313" key="9">
    <source>
        <dbReference type="EMBL" id="SHH46685.1"/>
    </source>
</evidence>
<dbReference type="NCBIfam" id="TIGR00071">
    <property type="entry name" value="hisT_truA"/>
    <property type="match status" value="1"/>
</dbReference>
<evidence type="ECO:0000256" key="7">
    <source>
        <dbReference type="RuleBase" id="RU003792"/>
    </source>
</evidence>
<evidence type="ECO:0000256" key="1">
    <source>
        <dbReference type="ARBA" id="ARBA00009375"/>
    </source>
</evidence>
<name>A0A1M5T7F2_9CLOT</name>
<evidence type="ECO:0000256" key="2">
    <source>
        <dbReference type="ARBA" id="ARBA00022694"/>
    </source>
</evidence>
<evidence type="ECO:0000256" key="5">
    <source>
        <dbReference type="PIRSR" id="PIRSR001430-1"/>
    </source>
</evidence>
<comment type="similarity">
    <text evidence="1 4 7">Belongs to the tRNA pseudouridine synthase TruA family.</text>
</comment>
<dbReference type="PIRSF" id="PIRSF001430">
    <property type="entry name" value="tRNA_psdUrid_synth"/>
    <property type="match status" value="1"/>
</dbReference>
<comment type="function">
    <text evidence="4">Formation of pseudouridine at positions 38, 39 and 40 in the anticodon stem and loop of transfer RNAs.</text>
</comment>
<dbReference type="Proteomes" id="UP000184526">
    <property type="component" value="Unassembled WGS sequence"/>
</dbReference>
<dbReference type="EMBL" id="FQXP01000003">
    <property type="protein sequence ID" value="SHH46685.1"/>
    <property type="molecule type" value="Genomic_DNA"/>
</dbReference>
<dbReference type="InterPro" id="IPR001406">
    <property type="entry name" value="PsdUridine_synth_TruA"/>
</dbReference>
<comment type="caution">
    <text evidence="4">Lacks conserved residue(s) required for the propagation of feature annotation.</text>
</comment>
<comment type="catalytic activity">
    <reaction evidence="4 7">
        <text>uridine(38/39/40) in tRNA = pseudouridine(38/39/40) in tRNA</text>
        <dbReference type="Rhea" id="RHEA:22376"/>
        <dbReference type="Rhea" id="RHEA-COMP:10085"/>
        <dbReference type="Rhea" id="RHEA-COMP:10087"/>
        <dbReference type="ChEBI" id="CHEBI:65314"/>
        <dbReference type="ChEBI" id="CHEBI:65315"/>
        <dbReference type="EC" id="5.4.99.12"/>
    </reaction>
</comment>
<dbReference type="InterPro" id="IPR020094">
    <property type="entry name" value="TruA/RsuA/RluB/E/F_N"/>
</dbReference>
<keyword evidence="2 4" id="KW-0819">tRNA processing</keyword>
<evidence type="ECO:0000256" key="6">
    <source>
        <dbReference type="PIRSR" id="PIRSR001430-2"/>
    </source>
</evidence>
<proteinExistence type="inferred from homology"/>
<dbReference type="FunFam" id="3.30.70.580:FF:000001">
    <property type="entry name" value="tRNA pseudouridine synthase A"/>
    <property type="match status" value="1"/>
</dbReference>
<evidence type="ECO:0000313" key="10">
    <source>
        <dbReference type="Proteomes" id="UP000184526"/>
    </source>
</evidence>
<dbReference type="RefSeq" id="WP_072829651.1">
    <property type="nucleotide sequence ID" value="NZ_FQXP01000003.1"/>
</dbReference>
<dbReference type="Gene3D" id="3.30.70.580">
    <property type="entry name" value="Pseudouridine synthase I, catalytic domain, N-terminal subdomain"/>
    <property type="match status" value="1"/>
</dbReference>
<protein>
    <recommendedName>
        <fullName evidence="4">tRNA pseudouridine synthase A</fullName>
        <ecNumber evidence="4">5.4.99.12</ecNumber>
    </recommendedName>
    <alternativeName>
        <fullName evidence="4">tRNA pseudouridine(38-40) synthase</fullName>
    </alternativeName>
    <alternativeName>
        <fullName evidence="4">tRNA pseudouridylate synthase I</fullName>
    </alternativeName>
    <alternativeName>
        <fullName evidence="4">tRNA-uridine isomerase I</fullName>
    </alternativeName>
</protein>
<evidence type="ECO:0000256" key="3">
    <source>
        <dbReference type="ARBA" id="ARBA00023235"/>
    </source>
</evidence>
<dbReference type="GO" id="GO:0160147">
    <property type="term" value="F:tRNA pseudouridine(38-40) synthase activity"/>
    <property type="evidence" value="ECO:0007669"/>
    <property type="project" value="UniProtKB-EC"/>
</dbReference>
<dbReference type="InterPro" id="IPR020095">
    <property type="entry name" value="PsdUridine_synth_TruA_C"/>
</dbReference>
<sequence>MRNFKMIIQYDGSRYKGWQRQTGKDKLLTIQGKIEDVLSIMTGEEIEVIGCGRTDKGVHAERYIANFQSSTEKDTNFILKYLYEYLPEDIAIISIEEVDKRFHARYNVKSKTYMYTIDNNMMRNVFIRKFALHCNDNLNIENMKKASKSLLGTHDFQSFTTFKGNKSTVRTVEEINLKEDNGIISIVIKGDGFLWNMVRIIVGTLIEVGKGNIQIEEVDKILEKKERAQAGPMAPAKGLKLIEVNY</sequence>
<dbReference type="InterPro" id="IPR020103">
    <property type="entry name" value="PsdUridine_synth_cat_dom_sf"/>
</dbReference>
<dbReference type="GO" id="GO:0003723">
    <property type="term" value="F:RNA binding"/>
    <property type="evidence" value="ECO:0007669"/>
    <property type="project" value="InterPro"/>
</dbReference>
<dbReference type="Gene3D" id="3.30.70.660">
    <property type="entry name" value="Pseudouridine synthase I, catalytic domain, C-terminal subdomain"/>
    <property type="match status" value="1"/>
</dbReference>
<dbReference type="Pfam" id="PF01416">
    <property type="entry name" value="PseudoU_synth_1"/>
    <property type="match status" value="2"/>
</dbReference>
<dbReference type="STRING" id="1121306.SAMN02745196_00464"/>
<comment type="subunit">
    <text evidence="4">Homodimer.</text>
</comment>
<feature type="domain" description="Pseudouridine synthase I TruA alpha/beta" evidence="8">
    <location>
        <begin position="146"/>
        <end position="246"/>
    </location>
</feature>
<dbReference type="EC" id="5.4.99.12" evidence="4"/>
<dbReference type="SUPFAM" id="SSF55120">
    <property type="entry name" value="Pseudouridine synthase"/>
    <property type="match status" value="1"/>
</dbReference>
<accession>A0A1M5T7F2</accession>